<dbReference type="RefSeq" id="WP_188886409.1">
    <property type="nucleotide sequence ID" value="NZ_BLYJ01000028.1"/>
</dbReference>
<sequence>MSNFSAFMKSNKKQRQNELYAATKSLTDENGVPLLWELRPVTTRENEAIREECMTEVQVPGKPGMYRPHVNMSAYQAKMVAAAVVMPDLHDAALQDSYGVMSPEELLKEMLDDAGEYADLAVKVQQISGFTSLAEDVETAKN</sequence>
<dbReference type="Proteomes" id="UP000620147">
    <property type="component" value="Unassembled WGS sequence"/>
</dbReference>
<protein>
    <recommendedName>
        <fullName evidence="3">Phage portal protein</fullName>
    </recommendedName>
</protein>
<evidence type="ECO:0008006" key="3">
    <source>
        <dbReference type="Google" id="ProtNLM"/>
    </source>
</evidence>
<reference evidence="1 2" key="1">
    <citation type="submission" date="2020-06" db="EMBL/GenBank/DDBJ databases">
        <title>Characterization of fructooligosaccharide metabolism and fructooligosaccharide-degrading enzymes in human commensal butyrate producers.</title>
        <authorList>
            <person name="Tanno H."/>
            <person name="Fujii T."/>
            <person name="Hirano K."/>
            <person name="Maeno S."/>
            <person name="Tonozuka T."/>
            <person name="Sakamoto M."/>
            <person name="Ohkuma M."/>
            <person name="Tochio T."/>
            <person name="Endo A."/>
        </authorList>
    </citation>
    <scope>NUCLEOTIDE SEQUENCE [LARGE SCALE GENOMIC DNA]</scope>
    <source>
        <strain evidence="1 2">JCM 31056</strain>
    </source>
</reference>
<comment type="caution">
    <text evidence="1">The sequence shown here is derived from an EMBL/GenBank/DDBJ whole genome shotgun (WGS) entry which is preliminary data.</text>
</comment>
<accession>A0ABQ1E1N6</accession>
<evidence type="ECO:0000313" key="2">
    <source>
        <dbReference type="Proteomes" id="UP000620147"/>
    </source>
</evidence>
<gene>
    <name evidence="1" type="ORF">BUFA31_20500</name>
</gene>
<proteinExistence type="predicted"/>
<dbReference type="InterPro" id="IPR038559">
    <property type="entry name" value="XkdN-like_sf"/>
</dbReference>
<organism evidence="1 2">
    <name type="scientific">Butyricicoccus faecihominis</name>
    <dbReference type="NCBI Taxonomy" id="1712515"/>
    <lineage>
        <taxon>Bacteria</taxon>
        <taxon>Bacillati</taxon>
        <taxon>Bacillota</taxon>
        <taxon>Clostridia</taxon>
        <taxon>Eubacteriales</taxon>
        <taxon>Butyricicoccaceae</taxon>
        <taxon>Butyricicoccus</taxon>
    </lineage>
</organism>
<dbReference type="Pfam" id="PF08890">
    <property type="entry name" value="Phage_TAC_5"/>
    <property type="match status" value="1"/>
</dbReference>
<name>A0ABQ1E1N6_9FIRM</name>
<dbReference type="InterPro" id="IPR014986">
    <property type="entry name" value="XkdN-like"/>
</dbReference>
<dbReference type="Gene3D" id="3.30.2220.30">
    <property type="match status" value="1"/>
</dbReference>
<evidence type="ECO:0000313" key="1">
    <source>
        <dbReference type="EMBL" id="GFO88886.1"/>
    </source>
</evidence>
<keyword evidence="2" id="KW-1185">Reference proteome</keyword>
<dbReference type="EMBL" id="BLYJ01000028">
    <property type="protein sequence ID" value="GFO88886.1"/>
    <property type="molecule type" value="Genomic_DNA"/>
</dbReference>